<proteinExistence type="predicted"/>
<dbReference type="EMBL" id="LNRQ01000007">
    <property type="protein sequence ID" value="KZM87404.1"/>
    <property type="molecule type" value="Genomic_DNA"/>
</dbReference>
<protein>
    <submittedName>
        <fullName evidence="3">Uncharacterized protein</fullName>
    </submittedName>
</protein>
<feature type="coiled-coil region" evidence="1">
    <location>
        <begin position="353"/>
        <end position="387"/>
    </location>
</feature>
<feature type="region of interest" description="Disordered" evidence="2">
    <location>
        <begin position="1"/>
        <end position="20"/>
    </location>
</feature>
<dbReference type="Gramene" id="KZM87404">
    <property type="protein sequence ID" value="KZM87404"/>
    <property type="gene ID" value="DCAR_024538"/>
</dbReference>
<feature type="region of interest" description="Disordered" evidence="2">
    <location>
        <begin position="51"/>
        <end position="77"/>
    </location>
</feature>
<evidence type="ECO:0000256" key="2">
    <source>
        <dbReference type="SAM" id="MobiDB-lite"/>
    </source>
</evidence>
<gene>
    <name evidence="3" type="ORF">DCAR_024538</name>
</gene>
<reference evidence="3" key="1">
    <citation type="journal article" date="2016" name="Nat. Genet.">
        <title>A high-quality carrot genome assembly provides new insights into carotenoid accumulation and asterid genome evolution.</title>
        <authorList>
            <person name="Iorizzo M."/>
            <person name="Ellison S."/>
            <person name="Senalik D."/>
            <person name="Zeng P."/>
            <person name="Satapoomin P."/>
            <person name="Huang J."/>
            <person name="Bowman M."/>
            <person name="Iovene M."/>
            <person name="Sanseverino W."/>
            <person name="Cavagnaro P."/>
            <person name="Yildiz M."/>
            <person name="Macko-Podgorni A."/>
            <person name="Moranska E."/>
            <person name="Grzebelus E."/>
            <person name="Grzebelus D."/>
            <person name="Ashrafi H."/>
            <person name="Zheng Z."/>
            <person name="Cheng S."/>
            <person name="Spooner D."/>
            <person name="Van Deynze A."/>
            <person name="Simon P."/>
        </authorList>
    </citation>
    <scope>NUCLEOTIDE SEQUENCE [LARGE SCALE GENOMIC DNA]</scope>
    <source>
        <tissue evidence="3">Leaf</tissue>
    </source>
</reference>
<comment type="caution">
    <text evidence="3">The sequence shown here is derived from an EMBL/GenBank/DDBJ whole genome shotgun (WGS) entry which is preliminary data.</text>
</comment>
<organism evidence="3">
    <name type="scientific">Daucus carota subsp. sativus</name>
    <name type="common">Carrot</name>
    <dbReference type="NCBI Taxonomy" id="79200"/>
    <lineage>
        <taxon>Eukaryota</taxon>
        <taxon>Viridiplantae</taxon>
        <taxon>Streptophyta</taxon>
        <taxon>Embryophyta</taxon>
        <taxon>Tracheophyta</taxon>
        <taxon>Spermatophyta</taxon>
        <taxon>Magnoliopsida</taxon>
        <taxon>eudicotyledons</taxon>
        <taxon>Gunneridae</taxon>
        <taxon>Pentapetalae</taxon>
        <taxon>asterids</taxon>
        <taxon>campanulids</taxon>
        <taxon>Apiales</taxon>
        <taxon>Apiaceae</taxon>
        <taxon>Apioideae</taxon>
        <taxon>Scandiceae</taxon>
        <taxon>Daucinae</taxon>
        <taxon>Daucus</taxon>
        <taxon>Daucus sect. Daucus</taxon>
    </lineage>
</organism>
<dbReference type="AlphaFoldDB" id="A0A164TDZ7"/>
<feature type="compositionally biased region" description="Polar residues" evidence="2">
    <location>
        <begin position="51"/>
        <end position="69"/>
    </location>
</feature>
<name>A0A164TDZ7_DAUCS</name>
<keyword evidence="1" id="KW-0175">Coiled coil</keyword>
<feature type="compositionally biased region" description="Basic and acidic residues" evidence="2">
    <location>
        <begin position="1"/>
        <end position="13"/>
    </location>
</feature>
<evidence type="ECO:0000313" key="3">
    <source>
        <dbReference type="EMBL" id="KZM87404.1"/>
    </source>
</evidence>
<evidence type="ECO:0000256" key="1">
    <source>
        <dbReference type="SAM" id="Coils"/>
    </source>
</evidence>
<accession>A0A164TDZ7</accession>
<sequence length="456" mass="52353">MERRFYSENHNHDFQTINGKPLHTYHKKQKQVHQNSSHNHNSKLHMHKNVTSAPNTQASRHTHTPNAKPTVNAPKSVLVDPSNLSKLDNMLLNVQPGMMIYVPQNGVVHNMFLSAKWENMIFYRGQNYFVHLIGEFYGNMVVQKGIDDVLKISTVVHNKNMLVDVNTLNRCLKLGENVPCQPCINIYEKFVFDKKEFELLVGYFCDSDVPVDLCDRNCAIEFHHFIPLYQQLAIIIRSNLLPKPKNTQFFDFVDLKVMFQLATNQVEFNINYVILINMIMAFEVEYMPYGLLLTSLFELYHIAMPRVLAERIEYCDISSLVKHQVSLSDCKPLTVTPVCITPEVMIIGSKQTANKSNSEFDKLKEEVNNLKEINLFIMARLDQLENKSKEDSTVGNAEGIDEKMDRLFNEDMVKEMAEKSDKLVVETGKSDAVMLPSLNDLSDELGFVDVEEPEKA</sequence>